<protein>
    <submittedName>
        <fullName evidence="1">Uncharacterized protein</fullName>
    </submittedName>
</protein>
<keyword evidence="2" id="KW-1185">Reference proteome</keyword>
<evidence type="ECO:0000313" key="1">
    <source>
        <dbReference type="EMBL" id="KAL2329645.1"/>
    </source>
</evidence>
<dbReference type="Proteomes" id="UP001603857">
    <property type="component" value="Unassembled WGS sequence"/>
</dbReference>
<gene>
    <name evidence="1" type="ORF">Fmac_017226</name>
</gene>
<proteinExistence type="predicted"/>
<reference evidence="1 2" key="1">
    <citation type="submission" date="2024-08" db="EMBL/GenBank/DDBJ databases">
        <title>Insights into the chromosomal genome structure of Flemingia macrophylla.</title>
        <authorList>
            <person name="Ding Y."/>
            <person name="Zhao Y."/>
            <person name="Bi W."/>
            <person name="Wu M."/>
            <person name="Zhao G."/>
            <person name="Gong Y."/>
            <person name="Li W."/>
            <person name="Zhang P."/>
        </authorList>
    </citation>
    <scope>NUCLEOTIDE SEQUENCE [LARGE SCALE GENOMIC DNA]</scope>
    <source>
        <strain evidence="1">DYQJB</strain>
        <tissue evidence="1">Leaf</tissue>
    </source>
</reference>
<sequence>MKKLLKWHEFCLFLDNLRFFGYFPLFNWKNLETDSGFYQIDEKRKLCVISDAYFKRTIDPKVWLPRVSRVPPPDSACGLGEEEKLTTPSFILCTLYFTTPTATLSLL</sequence>
<dbReference type="AlphaFoldDB" id="A0ABD1M3E3"/>
<name>A0ABD1M3E3_9FABA</name>
<dbReference type="EMBL" id="JBGMDY010000006">
    <property type="protein sequence ID" value="KAL2329645.1"/>
    <property type="molecule type" value="Genomic_DNA"/>
</dbReference>
<comment type="caution">
    <text evidence="1">The sequence shown here is derived from an EMBL/GenBank/DDBJ whole genome shotgun (WGS) entry which is preliminary data.</text>
</comment>
<evidence type="ECO:0000313" key="2">
    <source>
        <dbReference type="Proteomes" id="UP001603857"/>
    </source>
</evidence>
<accession>A0ABD1M3E3</accession>
<organism evidence="1 2">
    <name type="scientific">Flemingia macrophylla</name>
    <dbReference type="NCBI Taxonomy" id="520843"/>
    <lineage>
        <taxon>Eukaryota</taxon>
        <taxon>Viridiplantae</taxon>
        <taxon>Streptophyta</taxon>
        <taxon>Embryophyta</taxon>
        <taxon>Tracheophyta</taxon>
        <taxon>Spermatophyta</taxon>
        <taxon>Magnoliopsida</taxon>
        <taxon>eudicotyledons</taxon>
        <taxon>Gunneridae</taxon>
        <taxon>Pentapetalae</taxon>
        <taxon>rosids</taxon>
        <taxon>fabids</taxon>
        <taxon>Fabales</taxon>
        <taxon>Fabaceae</taxon>
        <taxon>Papilionoideae</taxon>
        <taxon>50 kb inversion clade</taxon>
        <taxon>NPAAA clade</taxon>
        <taxon>indigoferoid/millettioid clade</taxon>
        <taxon>Phaseoleae</taxon>
        <taxon>Flemingia</taxon>
    </lineage>
</organism>